<dbReference type="Proteomes" id="UP000003919">
    <property type="component" value="Chromosome"/>
</dbReference>
<comment type="caution">
    <text evidence="1">The sequence shown here is derived from an EMBL/GenBank/DDBJ whole genome shotgun (WGS) entry which is preliminary data.</text>
</comment>
<organism evidence="1 2">
    <name type="scientific">Algoriphagus machipongonensis</name>
    <dbReference type="NCBI Taxonomy" id="388413"/>
    <lineage>
        <taxon>Bacteria</taxon>
        <taxon>Pseudomonadati</taxon>
        <taxon>Bacteroidota</taxon>
        <taxon>Cytophagia</taxon>
        <taxon>Cytophagales</taxon>
        <taxon>Cyclobacteriaceae</taxon>
        <taxon>Algoriphagus</taxon>
    </lineage>
</organism>
<dbReference type="HOGENOM" id="CLU_142853_0_0_10"/>
<evidence type="ECO:0000313" key="1">
    <source>
        <dbReference type="EMBL" id="EAZ81188.1"/>
    </source>
</evidence>
<dbReference type="RefSeq" id="WP_008202904.1">
    <property type="nucleotide sequence ID" value="NZ_CM001023.1"/>
</dbReference>
<evidence type="ECO:0008006" key="3">
    <source>
        <dbReference type="Google" id="ProtNLM"/>
    </source>
</evidence>
<keyword evidence="2" id="KW-1185">Reference proteome</keyword>
<dbReference type="AlphaFoldDB" id="A3HX65"/>
<evidence type="ECO:0000313" key="2">
    <source>
        <dbReference type="Proteomes" id="UP000003919"/>
    </source>
</evidence>
<dbReference type="EMBL" id="CM001023">
    <property type="protein sequence ID" value="EAZ81188.1"/>
    <property type="molecule type" value="Genomic_DNA"/>
</dbReference>
<dbReference type="eggNOG" id="COG2030">
    <property type="taxonomic scope" value="Bacteria"/>
</dbReference>
<sequence>MDLKHIKERLSQLKEDSKKNFGIMTPQHMVEHLTITMKISSNRIPYPDFTPSEKQLQQKKALLHTDLQFPQGVMAPGIGERLMPFKHSDLETAKEKLLSSIEEYENFFKENPSNHTNHPRFGLMTYQEWELFHPKHIEHHFGQFNI</sequence>
<protein>
    <recommendedName>
        <fullName evidence="3">DUF1569 domain-containing protein</fullName>
    </recommendedName>
</protein>
<dbReference type="Pfam" id="PF07606">
    <property type="entry name" value="DUF1569"/>
    <property type="match status" value="1"/>
</dbReference>
<dbReference type="InterPro" id="IPR011463">
    <property type="entry name" value="DUF1569"/>
</dbReference>
<dbReference type="Gene3D" id="1.20.120.450">
    <property type="entry name" value="dinb family like domain"/>
    <property type="match status" value="1"/>
</dbReference>
<gene>
    <name evidence="1" type="ORF">ALPR1_19168</name>
</gene>
<proteinExistence type="predicted"/>
<dbReference type="STRING" id="388413.ALPR1_19168"/>
<dbReference type="InterPro" id="IPR034660">
    <property type="entry name" value="DinB/YfiT-like"/>
</dbReference>
<dbReference type="EMBL" id="AAXU02000001">
    <property type="protein sequence ID" value="EAZ81188.1"/>
    <property type="molecule type" value="Genomic_DNA"/>
</dbReference>
<accession>A3HX65</accession>
<dbReference type="OrthoDB" id="2599194at2"/>
<name>A3HX65_9BACT</name>
<reference evidence="1 2" key="1">
    <citation type="journal article" date="2011" name="J. Bacteriol.">
        <title>Complete genome sequence of Algoriphagus sp. PR1, bacterial prey of a colony-forming choanoflagellate.</title>
        <authorList>
            <person name="Alegado R.A."/>
            <person name="Ferriera S."/>
            <person name="Nusbaum C."/>
            <person name="Young S.K."/>
            <person name="Zeng Q."/>
            <person name="Imamovic A."/>
            <person name="Fairclough S.R."/>
            <person name="King N."/>
        </authorList>
    </citation>
    <scope>NUCLEOTIDE SEQUENCE [LARGE SCALE GENOMIC DNA]</scope>
    <source>
        <strain evidence="1 2">PR1</strain>
    </source>
</reference>